<organism evidence="1 2">
    <name type="scientific">Rangifer tarandus platyrhynchus</name>
    <name type="common">Svalbard reindeer</name>
    <dbReference type="NCBI Taxonomy" id="3082113"/>
    <lineage>
        <taxon>Eukaryota</taxon>
        <taxon>Metazoa</taxon>
        <taxon>Chordata</taxon>
        <taxon>Craniata</taxon>
        <taxon>Vertebrata</taxon>
        <taxon>Euteleostomi</taxon>
        <taxon>Mammalia</taxon>
        <taxon>Eutheria</taxon>
        <taxon>Laurasiatheria</taxon>
        <taxon>Artiodactyla</taxon>
        <taxon>Ruminantia</taxon>
        <taxon>Pecora</taxon>
        <taxon>Cervidae</taxon>
        <taxon>Odocoileinae</taxon>
        <taxon>Rangifer</taxon>
    </lineage>
</organism>
<dbReference type="EMBL" id="CATOBB020000719">
    <property type="protein sequence ID" value="CAM9183129.1"/>
    <property type="molecule type" value="Genomic_DNA"/>
</dbReference>
<name>A0ACB1KG72_RANTA</name>
<comment type="caution">
    <text evidence="1">The sequence shown here is derived from an EMBL/GenBank/DDBJ whole genome shotgun (WGS) entry which is preliminary data.</text>
</comment>
<accession>A0ACB1KG72</accession>
<dbReference type="Proteomes" id="UP001162501">
    <property type="component" value="Unassembled WGS sequence"/>
</dbReference>
<protein>
    <submittedName>
        <fullName evidence="1">Uncharacterized protein</fullName>
    </submittedName>
</protein>
<sequence length="150" mass="16193">GPPRQRQPREDGDEEDKENQGGETQGQQPPQRRHRRNFNYRRRRPENPKPQDGKETKAADPPAENSSAPEAEQGGAEPDGELRLGGGASARLSRPRCSRRSGRGSGSTPDPTRPGPPAVRGASARPAEVTLFCPPHSPPFQVSKSCLSTA</sequence>
<evidence type="ECO:0000313" key="1">
    <source>
        <dbReference type="EMBL" id="CAM9183129.1"/>
    </source>
</evidence>
<evidence type="ECO:0000313" key="2">
    <source>
        <dbReference type="Proteomes" id="UP001162501"/>
    </source>
</evidence>
<feature type="non-terminal residue" evidence="1">
    <location>
        <position position="1"/>
    </location>
</feature>
<reference evidence="1" key="1">
    <citation type="submission" date="2025-03" db="EMBL/GenBank/DDBJ databases">
        <authorList>
            <consortium name="ELIXIR-Norway"/>
            <consortium name="Elixir Norway"/>
        </authorList>
    </citation>
    <scope>NUCLEOTIDE SEQUENCE</scope>
</reference>
<proteinExistence type="predicted"/>
<gene>
    <name evidence="1" type="ORF">MRATA1EN22A_LOCUS29540</name>
</gene>
<feature type="non-terminal residue" evidence="1">
    <location>
        <position position="150"/>
    </location>
</feature>